<organism evidence="2 3">
    <name type="scientific">Azospirillum brasilense</name>
    <dbReference type="NCBI Taxonomy" id="192"/>
    <lineage>
        <taxon>Bacteria</taxon>
        <taxon>Pseudomonadati</taxon>
        <taxon>Pseudomonadota</taxon>
        <taxon>Alphaproteobacteria</taxon>
        <taxon>Rhodospirillales</taxon>
        <taxon>Azospirillaceae</taxon>
        <taxon>Azospirillum</taxon>
    </lineage>
</organism>
<name>A0A560CNC5_AZOBR</name>
<sequence length="109" mass="12174">MSDVRKDLLRQMKAIRERMDPKLLERAKLSVFGKVPYDRDSAKEAVGHFLDSKDDGGAFRRKLEAALRQDGAPADLPNRLPDGDSASDSSGPAEEPSQPRKPRRFGRLL</sequence>
<accession>A0A560CNC5</accession>
<feature type="region of interest" description="Disordered" evidence="1">
    <location>
        <begin position="67"/>
        <end position="109"/>
    </location>
</feature>
<evidence type="ECO:0000256" key="1">
    <source>
        <dbReference type="SAM" id="MobiDB-lite"/>
    </source>
</evidence>
<feature type="compositionally biased region" description="Basic residues" evidence="1">
    <location>
        <begin position="100"/>
        <end position="109"/>
    </location>
</feature>
<comment type="caution">
    <text evidence="2">The sequence shown here is derived from an EMBL/GenBank/DDBJ whole genome shotgun (WGS) entry which is preliminary data.</text>
</comment>
<evidence type="ECO:0000313" key="3">
    <source>
        <dbReference type="Proteomes" id="UP000318529"/>
    </source>
</evidence>
<feature type="compositionally biased region" description="Low complexity" evidence="1">
    <location>
        <begin position="83"/>
        <end position="96"/>
    </location>
</feature>
<dbReference type="Proteomes" id="UP000318529">
    <property type="component" value="Unassembled WGS sequence"/>
</dbReference>
<dbReference type="EMBL" id="VITH01000002">
    <property type="protein sequence ID" value="TWA86374.1"/>
    <property type="molecule type" value="Genomic_DNA"/>
</dbReference>
<dbReference type="RefSeq" id="WP_145681312.1">
    <property type="nucleotide sequence ID" value="NZ_VITH01000002.1"/>
</dbReference>
<gene>
    <name evidence="2" type="ORF">FBZ83_102165</name>
</gene>
<reference evidence="2 3" key="1">
    <citation type="submission" date="2019-06" db="EMBL/GenBank/DDBJ databases">
        <title>Genomic Encyclopedia of Type Strains, Phase IV (KMG-V): Genome sequencing to study the core and pangenomes of soil and plant-associated prokaryotes.</title>
        <authorList>
            <person name="Whitman W."/>
        </authorList>
    </citation>
    <scope>NUCLEOTIDE SEQUENCE [LARGE SCALE GENOMIC DNA]</scope>
    <source>
        <strain evidence="2 3">BR 11650</strain>
    </source>
</reference>
<protein>
    <submittedName>
        <fullName evidence="2">Uncharacterized protein</fullName>
    </submittedName>
</protein>
<dbReference type="AlphaFoldDB" id="A0A560CNC5"/>
<proteinExistence type="predicted"/>
<evidence type="ECO:0000313" key="2">
    <source>
        <dbReference type="EMBL" id="TWA86374.1"/>
    </source>
</evidence>